<dbReference type="Gene3D" id="3.40.47.10">
    <property type="match status" value="1"/>
</dbReference>
<dbReference type="Pfam" id="PF02801">
    <property type="entry name" value="Ketoacyl-synt_C"/>
    <property type="match status" value="1"/>
</dbReference>
<keyword evidence="6" id="KW-1185">Reference proteome</keyword>
<accession>A0A7K1LPZ5</accession>
<organism evidence="5 6">
    <name type="scientific">Christiangramia aestuarii</name>
    <dbReference type="NCBI Taxonomy" id="1028746"/>
    <lineage>
        <taxon>Bacteria</taxon>
        <taxon>Pseudomonadati</taxon>
        <taxon>Bacteroidota</taxon>
        <taxon>Flavobacteriia</taxon>
        <taxon>Flavobacteriales</taxon>
        <taxon>Flavobacteriaceae</taxon>
        <taxon>Christiangramia</taxon>
    </lineage>
</organism>
<feature type="domain" description="Ketosynthase family 3 (KS3)" evidence="4">
    <location>
        <begin position="1"/>
        <end position="392"/>
    </location>
</feature>
<dbReference type="InterPro" id="IPR016039">
    <property type="entry name" value="Thiolase-like"/>
</dbReference>
<comment type="similarity">
    <text evidence="1 3">Belongs to the thiolase-like superfamily. Beta-ketoacyl-ACP synthases family.</text>
</comment>
<evidence type="ECO:0000256" key="3">
    <source>
        <dbReference type="RuleBase" id="RU003694"/>
    </source>
</evidence>
<dbReference type="GO" id="GO:0004315">
    <property type="term" value="F:3-oxoacyl-[acyl-carrier-protein] synthase activity"/>
    <property type="evidence" value="ECO:0007669"/>
    <property type="project" value="InterPro"/>
</dbReference>
<dbReference type="SMART" id="SM00825">
    <property type="entry name" value="PKS_KS"/>
    <property type="match status" value="1"/>
</dbReference>
<proteinExistence type="inferred from homology"/>
<reference evidence="5 6" key="1">
    <citation type="submission" date="2019-07" db="EMBL/GenBank/DDBJ databases">
        <title>Gramella aestuarii sp. nov., isolated from a tidal flat, and emended description of Gramella echinicola.</title>
        <authorList>
            <person name="Liu L."/>
        </authorList>
    </citation>
    <scope>NUCLEOTIDE SEQUENCE [LARGE SCALE GENOMIC DNA]</scope>
    <source>
        <strain evidence="5 6">BS12</strain>
    </source>
</reference>
<sequence length="394" mass="42245">MKGVAVTGMGIISAIGRNIEETQNSLQNNKDGISFPEILPTIHKSLPVGEIKLSNREISELLDLPADHACTRSSLLAMLAINELLEKSIWPEFPKDTGFISGTSIGGIDKTEEHFFDFKDSPEYRKYIQAQHPGYTTEKIAEYFGLGGTVTTISTACSSAANAIMMGAQLIESGKLKRVIVGGSDCLTKFTLNGFNSLKILSQKKGRPFDQDRDGLNLGEAAAYLLLEAEDCLAGKSILGRVSGFGNANDAFHQTASSEDGEGAFQAISKALKKAGLSPVEIDYINAHGTGTSNNDLSESMALKRIFEDTLPAFSSTKAFSGHTLGAAGAVEAVFSLLSINNNEIYPNLNFKNAMVETNLEPVIAIQENDIRTVLSNSFGFGGNCTSLIFQKHG</sequence>
<dbReference type="PROSITE" id="PS52004">
    <property type="entry name" value="KS3_2"/>
    <property type="match status" value="1"/>
</dbReference>
<evidence type="ECO:0000259" key="4">
    <source>
        <dbReference type="PROSITE" id="PS52004"/>
    </source>
</evidence>
<gene>
    <name evidence="5" type="ORF">FLP08_09770</name>
</gene>
<dbReference type="InterPro" id="IPR014030">
    <property type="entry name" value="Ketoacyl_synth_N"/>
</dbReference>
<dbReference type="InterPro" id="IPR018201">
    <property type="entry name" value="Ketoacyl_synth_AS"/>
</dbReference>
<evidence type="ECO:0000256" key="1">
    <source>
        <dbReference type="ARBA" id="ARBA00008467"/>
    </source>
</evidence>
<dbReference type="InterPro" id="IPR014031">
    <property type="entry name" value="Ketoacyl_synth_C"/>
</dbReference>
<protein>
    <submittedName>
        <fullName evidence="5">Beta-ketoacyl-[acyl-carrier-protein] synthase family protein</fullName>
    </submittedName>
</protein>
<evidence type="ECO:0000313" key="5">
    <source>
        <dbReference type="EMBL" id="MUP42864.1"/>
    </source>
</evidence>
<dbReference type="RefSeq" id="WP_156276409.1">
    <property type="nucleotide sequence ID" value="NZ_BAABGI010000003.1"/>
</dbReference>
<dbReference type="GO" id="GO:0005829">
    <property type="term" value="C:cytosol"/>
    <property type="evidence" value="ECO:0007669"/>
    <property type="project" value="TreeGrafter"/>
</dbReference>
<dbReference type="InterPro" id="IPR020841">
    <property type="entry name" value="PKS_Beta-ketoAc_synthase_dom"/>
</dbReference>
<dbReference type="PANTHER" id="PTHR11712:SF336">
    <property type="entry name" value="3-OXOACYL-[ACYL-CARRIER-PROTEIN] SYNTHASE, MITOCHONDRIAL"/>
    <property type="match status" value="1"/>
</dbReference>
<comment type="caution">
    <text evidence="5">The sequence shown here is derived from an EMBL/GenBank/DDBJ whole genome shotgun (WGS) entry which is preliminary data.</text>
</comment>
<dbReference type="SUPFAM" id="SSF53901">
    <property type="entry name" value="Thiolase-like"/>
    <property type="match status" value="1"/>
</dbReference>
<dbReference type="EMBL" id="VJVW01000003">
    <property type="protein sequence ID" value="MUP42864.1"/>
    <property type="molecule type" value="Genomic_DNA"/>
</dbReference>
<dbReference type="OrthoDB" id="9808669at2"/>
<name>A0A7K1LPZ5_9FLAO</name>
<evidence type="ECO:0000313" key="6">
    <source>
        <dbReference type="Proteomes" id="UP000460416"/>
    </source>
</evidence>
<keyword evidence="2 3" id="KW-0808">Transferase</keyword>
<dbReference type="Pfam" id="PF00109">
    <property type="entry name" value="ketoacyl-synt"/>
    <property type="match status" value="1"/>
</dbReference>
<dbReference type="PANTHER" id="PTHR11712">
    <property type="entry name" value="POLYKETIDE SYNTHASE-RELATED"/>
    <property type="match status" value="1"/>
</dbReference>
<dbReference type="InterPro" id="IPR000794">
    <property type="entry name" value="Beta-ketoacyl_synthase"/>
</dbReference>
<dbReference type="GO" id="GO:0006633">
    <property type="term" value="P:fatty acid biosynthetic process"/>
    <property type="evidence" value="ECO:0007669"/>
    <property type="project" value="InterPro"/>
</dbReference>
<evidence type="ECO:0000256" key="2">
    <source>
        <dbReference type="ARBA" id="ARBA00022679"/>
    </source>
</evidence>
<dbReference type="PROSITE" id="PS00606">
    <property type="entry name" value="KS3_1"/>
    <property type="match status" value="1"/>
</dbReference>
<dbReference type="CDD" id="cd00834">
    <property type="entry name" value="KAS_I_II"/>
    <property type="match status" value="1"/>
</dbReference>
<dbReference type="Proteomes" id="UP000460416">
    <property type="component" value="Unassembled WGS sequence"/>
</dbReference>
<dbReference type="AlphaFoldDB" id="A0A7K1LPZ5"/>